<feature type="domain" description="Major facilitator superfamily (MFS) profile" evidence="9">
    <location>
        <begin position="8"/>
        <end position="393"/>
    </location>
</feature>
<sequence length="396" mass="41536">MPPSHPMLAFLIAALSAIGPFSIDAYLPAFPAMAGSLGASQLEIQQTLTAYLVAFACMVLWHGALADRYGRRSVLLVSTAVFALSSALCACAPSVEWLWAGRVLQGLCGGAGMVVGRAVIRDLHEGAQAQQQMSRVMVIFAVAPAVAPLLGASMLELGGWRAIFVFLTAFGAALFALCWRYLPETLAQDARQPLHPVGLLRAYLAVLTNPAFMLLGVAVSLNFGGFFLYVMSAPVFVMTHLGLGTGGFGWLFVPAVGGMMLGSMLSGRIAGRWPPQRAVAVGFATMIGAAILNVSLAAMLPPGLPWSMLAIPMYTLGMALAMPSMSLMGLDLFPERRGLASSCQGFLQMGMNSIAAGALAPVLWGSTLTLALGMAGLLSISLIAMQVLDGWSARRP</sequence>
<name>A0ABW1AW60_9RHOO</name>
<evidence type="ECO:0000256" key="8">
    <source>
        <dbReference type="RuleBase" id="RU365088"/>
    </source>
</evidence>
<keyword evidence="6 8" id="KW-1133">Transmembrane helix</keyword>
<dbReference type="Proteomes" id="UP001595974">
    <property type="component" value="Unassembled WGS sequence"/>
</dbReference>
<dbReference type="PANTHER" id="PTHR43124">
    <property type="entry name" value="PURINE EFFLUX PUMP PBUE"/>
    <property type="match status" value="1"/>
</dbReference>
<dbReference type="Gene3D" id="1.20.1720.10">
    <property type="entry name" value="Multidrug resistance protein D"/>
    <property type="match status" value="1"/>
</dbReference>
<feature type="transmembrane region" description="Helical" evidence="8">
    <location>
        <begin position="73"/>
        <end position="95"/>
    </location>
</feature>
<proteinExistence type="inferred from homology"/>
<dbReference type="InterPro" id="IPR011701">
    <property type="entry name" value="MFS"/>
</dbReference>
<evidence type="ECO:0000256" key="6">
    <source>
        <dbReference type="ARBA" id="ARBA00022989"/>
    </source>
</evidence>
<dbReference type="EMBL" id="JBHSOG010000096">
    <property type="protein sequence ID" value="MFC5771562.1"/>
    <property type="molecule type" value="Genomic_DNA"/>
</dbReference>
<dbReference type="InterPro" id="IPR004812">
    <property type="entry name" value="Efflux_drug-R_Bcr/CmlA"/>
</dbReference>
<dbReference type="InterPro" id="IPR050189">
    <property type="entry name" value="MFS_Efflux_Transporters"/>
</dbReference>
<feature type="transmembrane region" description="Helical" evidence="8">
    <location>
        <begin position="101"/>
        <end position="120"/>
    </location>
</feature>
<comment type="similarity">
    <text evidence="2 8">Belongs to the major facilitator superfamily. Bcr/CmlA family.</text>
</comment>
<feature type="transmembrane region" description="Helical" evidence="8">
    <location>
        <begin position="132"/>
        <end position="150"/>
    </location>
</feature>
<evidence type="ECO:0000256" key="4">
    <source>
        <dbReference type="ARBA" id="ARBA00022475"/>
    </source>
</evidence>
<gene>
    <name evidence="10" type="ORF">ACFPTN_19470</name>
</gene>
<dbReference type="Pfam" id="PF07690">
    <property type="entry name" value="MFS_1"/>
    <property type="match status" value="1"/>
</dbReference>
<evidence type="ECO:0000256" key="1">
    <source>
        <dbReference type="ARBA" id="ARBA00004651"/>
    </source>
</evidence>
<comment type="caution">
    <text evidence="10">The sequence shown here is derived from an EMBL/GenBank/DDBJ whole genome shotgun (WGS) entry which is preliminary data.</text>
</comment>
<dbReference type="RefSeq" id="WP_096447129.1">
    <property type="nucleotide sequence ID" value="NZ_JBHSOG010000096.1"/>
</dbReference>
<dbReference type="SUPFAM" id="SSF103473">
    <property type="entry name" value="MFS general substrate transporter"/>
    <property type="match status" value="1"/>
</dbReference>
<evidence type="ECO:0000259" key="9">
    <source>
        <dbReference type="PROSITE" id="PS50850"/>
    </source>
</evidence>
<keyword evidence="3 8" id="KW-0813">Transport</keyword>
<dbReference type="InterPro" id="IPR036259">
    <property type="entry name" value="MFS_trans_sf"/>
</dbReference>
<evidence type="ECO:0000313" key="10">
    <source>
        <dbReference type="EMBL" id="MFC5771562.1"/>
    </source>
</evidence>
<feature type="transmembrane region" description="Helical" evidence="8">
    <location>
        <begin position="311"/>
        <end position="333"/>
    </location>
</feature>
<dbReference type="PANTHER" id="PTHR43124:SF3">
    <property type="entry name" value="CHLORAMPHENICOL EFFLUX PUMP RV0191"/>
    <property type="match status" value="1"/>
</dbReference>
<keyword evidence="8" id="KW-0997">Cell inner membrane</keyword>
<dbReference type="CDD" id="cd17320">
    <property type="entry name" value="MFS_MdfA_MDR_like"/>
    <property type="match status" value="1"/>
</dbReference>
<evidence type="ECO:0000313" key="11">
    <source>
        <dbReference type="Proteomes" id="UP001595974"/>
    </source>
</evidence>
<keyword evidence="5 8" id="KW-0812">Transmembrane</keyword>
<feature type="transmembrane region" description="Helical" evidence="8">
    <location>
        <begin position="278"/>
        <end position="299"/>
    </location>
</feature>
<dbReference type="PROSITE" id="PS50850">
    <property type="entry name" value="MFS"/>
    <property type="match status" value="1"/>
</dbReference>
<feature type="transmembrane region" description="Helical" evidence="8">
    <location>
        <begin position="203"/>
        <end position="228"/>
    </location>
</feature>
<dbReference type="InterPro" id="IPR020846">
    <property type="entry name" value="MFS_dom"/>
</dbReference>
<feature type="transmembrane region" description="Helical" evidence="8">
    <location>
        <begin position="162"/>
        <end position="182"/>
    </location>
</feature>
<evidence type="ECO:0000256" key="2">
    <source>
        <dbReference type="ARBA" id="ARBA00006236"/>
    </source>
</evidence>
<evidence type="ECO:0000256" key="3">
    <source>
        <dbReference type="ARBA" id="ARBA00022448"/>
    </source>
</evidence>
<comment type="caution">
    <text evidence="8">Lacks conserved residue(s) required for the propagation of feature annotation.</text>
</comment>
<keyword evidence="4" id="KW-1003">Cell membrane</keyword>
<reference evidence="11" key="1">
    <citation type="journal article" date="2019" name="Int. J. Syst. Evol. Microbiol.">
        <title>The Global Catalogue of Microorganisms (GCM) 10K type strain sequencing project: providing services to taxonomists for standard genome sequencing and annotation.</title>
        <authorList>
            <consortium name="The Broad Institute Genomics Platform"/>
            <consortium name="The Broad Institute Genome Sequencing Center for Infectious Disease"/>
            <person name="Wu L."/>
            <person name="Ma J."/>
        </authorList>
    </citation>
    <scope>NUCLEOTIDE SEQUENCE [LARGE SCALE GENOMIC DNA]</scope>
    <source>
        <strain evidence="11">SHR3</strain>
    </source>
</reference>
<protein>
    <recommendedName>
        <fullName evidence="8">Bcr/CflA family efflux transporter</fullName>
    </recommendedName>
</protein>
<organism evidence="10 11">
    <name type="scientific">Thauera sinica</name>
    <dbReference type="NCBI Taxonomy" id="2665146"/>
    <lineage>
        <taxon>Bacteria</taxon>
        <taxon>Pseudomonadati</taxon>
        <taxon>Pseudomonadota</taxon>
        <taxon>Betaproteobacteria</taxon>
        <taxon>Rhodocyclales</taxon>
        <taxon>Zoogloeaceae</taxon>
        <taxon>Thauera</taxon>
    </lineage>
</organism>
<keyword evidence="7 8" id="KW-0472">Membrane</keyword>
<keyword evidence="11" id="KW-1185">Reference proteome</keyword>
<accession>A0ABW1AW60</accession>
<comment type="subcellular location">
    <subcellularLocation>
        <location evidence="8">Cell inner membrane</location>
        <topology evidence="8">Multi-pass membrane protein</topology>
    </subcellularLocation>
    <subcellularLocation>
        <location evidence="1">Cell membrane</location>
        <topology evidence="1">Multi-pass membrane protein</topology>
    </subcellularLocation>
</comment>
<feature type="transmembrane region" description="Helical" evidence="8">
    <location>
        <begin position="248"/>
        <end position="266"/>
    </location>
</feature>
<feature type="transmembrane region" description="Helical" evidence="8">
    <location>
        <begin position="345"/>
        <end position="364"/>
    </location>
</feature>
<evidence type="ECO:0000256" key="7">
    <source>
        <dbReference type="ARBA" id="ARBA00023136"/>
    </source>
</evidence>
<evidence type="ECO:0000256" key="5">
    <source>
        <dbReference type="ARBA" id="ARBA00022692"/>
    </source>
</evidence>
<dbReference type="NCBIfam" id="TIGR00710">
    <property type="entry name" value="efflux_Bcr_CflA"/>
    <property type="match status" value="1"/>
</dbReference>
<feature type="transmembrane region" description="Helical" evidence="8">
    <location>
        <begin position="49"/>
        <end position="66"/>
    </location>
</feature>